<proteinExistence type="predicted"/>
<sequence length="164" mass="17566">MTFLLLPDNFYIKLSTFTECRTGIRFCLGSLTSTQKNNEISTFSFSPTDRKTSCGVILTVVTYAGTGTGSSLGCRRVGALAAASWGCAGRFYCADGADVTDVFSELAPLIAAIAMDTSQLCEIQLDIFRYSDSMGLVSYAGIPVGKCGESSVEDSRSQPNCHCW</sequence>
<organism evidence="1">
    <name type="scientific">Ixodes ricinus</name>
    <name type="common">Common tick</name>
    <name type="synonym">Acarus ricinus</name>
    <dbReference type="NCBI Taxonomy" id="34613"/>
    <lineage>
        <taxon>Eukaryota</taxon>
        <taxon>Metazoa</taxon>
        <taxon>Ecdysozoa</taxon>
        <taxon>Arthropoda</taxon>
        <taxon>Chelicerata</taxon>
        <taxon>Arachnida</taxon>
        <taxon>Acari</taxon>
        <taxon>Parasitiformes</taxon>
        <taxon>Ixodida</taxon>
        <taxon>Ixodoidea</taxon>
        <taxon>Ixodidae</taxon>
        <taxon>Ixodinae</taxon>
        <taxon>Ixodes</taxon>
    </lineage>
</organism>
<reference evidence="1" key="1">
    <citation type="submission" date="2019-12" db="EMBL/GenBank/DDBJ databases">
        <title>An insight into the sialome of adult female Ixodes ricinus ticks feeding for 6 days.</title>
        <authorList>
            <person name="Perner J."/>
            <person name="Ribeiro J.M.C."/>
        </authorList>
    </citation>
    <scope>NUCLEOTIDE SEQUENCE</scope>
    <source>
        <strain evidence="1">Semi-engorged</strain>
        <tissue evidence="1">Salivary glands</tissue>
    </source>
</reference>
<evidence type="ECO:0000313" key="1">
    <source>
        <dbReference type="EMBL" id="MXU94488.1"/>
    </source>
</evidence>
<dbReference type="AlphaFoldDB" id="A0A6B0UZ67"/>
<name>A0A6B0UZ67_IXORI</name>
<dbReference type="EMBL" id="GIFC01012405">
    <property type="protein sequence ID" value="MXU94488.1"/>
    <property type="molecule type" value="Transcribed_RNA"/>
</dbReference>
<accession>A0A6B0UZ67</accession>
<protein>
    <submittedName>
        <fullName evidence="1">Uncharacterized protein</fullName>
    </submittedName>
</protein>